<evidence type="ECO:0000256" key="2">
    <source>
        <dbReference type="SAM" id="Phobius"/>
    </source>
</evidence>
<reference evidence="4" key="1">
    <citation type="submission" date="2019-06" db="EMBL/GenBank/DDBJ databases">
        <title>Gordonia isolated from sludge of a wastewater treatment plant.</title>
        <authorList>
            <person name="Tamura T."/>
            <person name="Aoyama K."/>
            <person name="Kang Y."/>
            <person name="Saito S."/>
            <person name="Akiyama N."/>
            <person name="Yazawa K."/>
            <person name="Gonoi T."/>
            <person name="Mikami Y."/>
        </authorList>
    </citation>
    <scope>NUCLEOTIDE SEQUENCE [LARGE SCALE GENOMIC DNA]</scope>
    <source>
        <strain evidence="4">NBRC 107696</strain>
    </source>
</reference>
<dbReference type="OrthoDB" id="4382304at2"/>
<evidence type="ECO:0000313" key="3">
    <source>
        <dbReference type="EMBL" id="GEE01177.1"/>
    </source>
</evidence>
<evidence type="ECO:0000256" key="1">
    <source>
        <dbReference type="SAM" id="MobiDB-lite"/>
    </source>
</evidence>
<feature type="transmembrane region" description="Helical" evidence="2">
    <location>
        <begin position="114"/>
        <end position="144"/>
    </location>
</feature>
<comment type="caution">
    <text evidence="3">The sequence shown here is derived from an EMBL/GenBank/DDBJ whole genome shotgun (WGS) entry which is preliminary data.</text>
</comment>
<feature type="region of interest" description="Disordered" evidence="1">
    <location>
        <begin position="1"/>
        <end position="59"/>
    </location>
</feature>
<keyword evidence="2" id="KW-0472">Membrane</keyword>
<keyword evidence="2" id="KW-0812">Transmembrane</keyword>
<gene>
    <name evidence="3" type="ORF">nbrc107696_16230</name>
</gene>
<proteinExistence type="predicted"/>
<evidence type="ECO:0000313" key="4">
    <source>
        <dbReference type="Proteomes" id="UP000444960"/>
    </source>
</evidence>
<keyword evidence="4" id="KW-1185">Reference proteome</keyword>
<sequence>MTDSNEPRSDQWAAYDETQIAPVSLNKQEAPAPGDVAASDAPAVPHYENPAPAPAYQDPYAQPQYPVVPPYPAQPQYPVAQPQSPWVPQPGQFFQAPPPINYGPAPLTAQTSAILATVFGGLLVAGCWTTLIGIAPLVLGIVGLNKANSVGRLWGTGQFDAARYAAEESRRYANWAWISMAIGFTLGLLLVLVLVIANP</sequence>
<name>A0A7I9V796_9ACTN</name>
<dbReference type="RefSeq" id="WP_161895005.1">
    <property type="nucleotide sequence ID" value="NZ_BJOV01000003.1"/>
</dbReference>
<feature type="transmembrane region" description="Helical" evidence="2">
    <location>
        <begin position="175"/>
        <end position="197"/>
    </location>
</feature>
<organism evidence="3 4">
    <name type="scientific">Gordonia spumicola</name>
    <dbReference type="NCBI Taxonomy" id="589161"/>
    <lineage>
        <taxon>Bacteria</taxon>
        <taxon>Bacillati</taxon>
        <taxon>Actinomycetota</taxon>
        <taxon>Actinomycetes</taxon>
        <taxon>Mycobacteriales</taxon>
        <taxon>Gordoniaceae</taxon>
        <taxon>Gordonia</taxon>
    </lineage>
</organism>
<dbReference type="AlphaFoldDB" id="A0A7I9V796"/>
<evidence type="ECO:0008006" key="5">
    <source>
        <dbReference type="Google" id="ProtNLM"/>
    </source>
</evidence>
<keyword evidence="2" id="KW-1133">Transmembrane helix</keyword>
<accession>A0A7I9V796</accession>
<dbReference type="Proteomes" id="UP000444960">
    <property type="component" value="Unassembled WGS sequence"/>
</dbReference>
<protein>
    <recommendedName>
        <fullName evidence="5">Interferon-induced transmembrane protein</fullName>
    </recommendedName>
</protein>
<dbReference type="EMBL" id="BJOV01000003">
    <property type="protein sequence ID" value="GEE01177.1"/>
    <property type="molecule type" value="Genomic_DNA"/>
</dbReference>